<dbReference type="KEGG" id="ppai:E1956_17540"/>
<feature type="compositionally biased region" description="Polar residues" evidence="1">
    <location>
        <begin position="160"/>
        <end position="175"/>
    </location>
</feature>
<proteinExistence type="predicted"/>
<reference evidence="2 3" key="1">
    <citation type="submission" date="2019-03" db="EMBL/GenBank/DDBJ databases">
        <title>Paraburkholderia sp. 7MH5, isolated from subtropical forest soil.</title>
        <authorList>
            <person name="Gao Z.-H."/>
            <person name="Qiu L.-H."/>
        </authorList>
    </citation>
    <scope>NUCLEOTIDE SEQUENCE [LARGE SCALE GENOMIC DNA]</scope>
    <source>
        <strain evidence="2 3">7MH5</strain>
    </source>
</reference>
<protein>
    <recommendedName>
        <fullName evidence="4">Lipoprotein</fullName>
    </recommendedName>
</protein>
<dbReference type="Proteomes" id="UP000295727">
    <property type="component" value="Chromosome 2"/>
</dbReference>
<dbReference type="EMBL" id="CP038149">
    <property type="protein sequence ID" value="QBQ99040.1"/>
    <property type="molecule type" value="Genomic_DNA"/>
</dbReference>
<evidence type="ECO:0008006" key="4">
    <source>
        <dbReference type="Google" id="ProtNLM"/>
    </source>
</evidence>
<gene>
    <name evidence="2" type="ORF">E1956_17540</name>
</gene>
<feature type="compositionally biased region" description="Polar residues" evidence="1">
    <location>
        <begin position="83"/>
        <end position="92"/>
    </location>
</feature>
<feature type="region of interest" description="Disordered" evidence="1">
    <location>
        <begin position="83"/>
        <end position="102"/>
    </location>
</feature>
<evidence type="ECO:0000313" key="3">
    <source>
        <dbReference type="Proteomes" id="UP000295727"/>
    </source>
</evidence>
<dbReference type="OrthoDB" id="9114489at2"/>
<feature type="region of interest" description="Disordered" evidence="1">
    <location>
        <begin position="149"/>
        <end position="175"/>
    </location>
</feature>
<evidence type="ECO:0000256" key="1">
    <source>
        <dbReference type="SAM" id="MobiDB-lite"/>
    </source>
</evidence>
<evidence type="ECO:0000313" key="2">
    <source>
        <dbReference type="EMBL" id="QBQ99040.1"/>
    </source>
</evidence>
<organism evidence="2 3">
    <name type="scientific">Paraburkholderia pallida</name>
    <dbReference type="NCBI Taxonomy" id="2547399"/>
    <lineage>
        <taxon>Bacteria</taxon>
        <taxon>Pseudomonadati</taxon>
        <taxon>Pseudomonadota</taxon>
        <taxon>Betaproteobacteria</taxon>
        <taxon>Burkholderiales</taxon>
        <taxon>Burkholderiaceae</taxon>
        <taxon>Paraburkholderia</taxon>
    </lineage>
</organism>
<name>A0A4P7CSX1_9BURK</name>
<keyword evidence="3" id="KW-1185">Reference proteome</keyword>
<sequence>MQKNIHRAQTFSLLSQFFLRYWRNCAPTHSLAPITRTEAHMQTRPFAQSLASTTAVVLATIMLAACGPGSSATSQAAVTNAQARSNAATQAQDVDAPLPPAMASTDTVANGFGASALNGASAANAADFASSPVASVQASLAADSEQVAPVMSYAPGDDPPSSTGNHSSSTATTSQ</sequence>
<dbReference type="RefSeq" id="WP_134751406.1">
    <property type="nucleotide sequence ID" value="NZ_CP038149.1"/>
</dbReference>
<dbReference type="AlphaFoldDB" id="A0A4P7CSX1"/>
<accession>A0A4P7CSX1</accession>